<keyword evidence="1" id="KW-1185">Reference proteome</keyword>
<evidence type="ECO:0000313" key="1">
    <source>
        <dbReference type="Proteomes" id="UP000046393"/>
    </source>
</evidence>
<name>A0A0N5AEM1_9BILA</name>
<proteinExistence type="predicted"/>
<reference evidence="2" key="1">
    <citation type="submission" date="2017-02" db="UniProtKB">
        <authorList>
            <consortium name="WormBaseParasite"/>
        </authorList>
    </citation>
    <scope>IDENTIFICATION</scope>
</reference>
<dbReference type="AlphaFoldDB" id="A0A0N5AEM1"/>
<evidence type="ECO:0000313" key="2">
    <source>
        <dbReference type="WBParaSite" id="SMUV_0000268601-mRNA-1"/>
    </source>
</evidence>
<dbReference type="Proteomes" id="UP000046393">
    <property type="component" value="Unplaced"/>
</dbReference>
<accession>A0A0N5AEM1</accession>
<sequence>MLGKTVVTSVAVLKTVPVKTIERISLKCVLYPIEMRIGFRWTKYVNLKESEKKVVFSSPKSCFIPTFTYCSELDQFETYI</sequence>
<protein>
    <submittedName>
        <fullName evidence="2">Reverse transcriptase</fullName>
    </submittedName>
</protein>
<organism evidence="1 2">
    <name type="scientific">Syphacia muris</name>
    <dbReference type="NCBI Taxonomy" id="451379"/>
    <lineage>
        <taxon>Eukaryota</taxon>
        <taxon>Metazoa</taxon>
        <taxon>Ecdysozoa</taxon>
        <taxon>Nematoda</taxon>
        <taxon>Chromadorea</taxon>
        <taxon>Rhabditida</taxon>
        <taxon>Spirurina</taxon>
        <taxon>Oxyuridomorpha</taxon>
        <taxon>Oxyuroidea</taxon>
        <taxon>Oxyuridae</taxon>
        <taxon>Syphacia</taxon>
    </lineage>
</organism>
<dbReference type="WBParaSite" id="SMUV_0000268601-mRNA-1">
    <property type="protein sequence ID" value="SMUV_0000268601-mRNA-1"/>
    <property type="gene ID" value="SMUV_0000268601"/>
</dbReference>